<reference evidence="1" key="1">
    <citation type="submission" date="2018-01" db="EMBL/GenBank/DDBJ databases">
        <authorList>
            <person name="Mao J.F."/>
        </authorList>
    </citation>
    <scope>NUCLEOTIDE SEQUENCE</scope>
    <source>
        <strain evidence="1">Huo1</strain>
        <tissue evidence="1">Leaf</tissue>
    </source>
</reference>
<dbReference type="PANTHER" id="PTHR13343">
    <property type="entry name" value="CREG1 PROTEIN"/>
    <property type="match status" value="1"/>
</dbReference>
<sequence length="432" mass="49268">MSHGLSCSSIKTPFELQRVSQYSGLRRDHIFGSAQFHWSLQGRDICVSQVSVAADYSDSVPDSSSYATSYHPLEELRDNGRARDAMPTSAEIARTAVEANSKALLIFPSSVHYEPHEQISWAEFDYVIDDFGGLALPFIESDNLLICFVFYTYSHFLKVLSTYLQIYFLRFMTLYSLSHICLIQSETFTDVTLSIAHFIIAGIWNDWGMSENSNWTHPVYFAKCLSKAINVEHTKKMDRPSNGVAVWGFLKPTFIDEEFYLRRLFHDEESDSDTSDCKDEDIRSYSTKDDGRCGRSTIYRLDIAKIELFSVYGIQSMIGVQDFQYAEPDILVHSNPSILERFVQTGTRCSVALKALCKKKGLYVEVANLIGVDSLGMDVRVFSGTEVRTHRFSFKTRATSECAADKQIQQLLFPRARRKKLKTLDKPRDDPY</sequence>
<reference evidence="1" key="2">
    <citation type="submission" date="2020-08" db="EMBL/GenBank/DDBJ databases">
        <title>Plant Genome Project.</title>
        <authorList>
            <person name="Zhang R.-G."/>
        </authorList>
    </citation>
    <scope>NUCLEOTIDE SEQUENCE</scope>
    <source>
        <strain evidence="1">Huo1</strain>
        <tissue evidence="1">Leaf</tissue>
    </source>
</reference>
<name>A0A8X8YMQ8_SALSN</name>
<dbReference type="Gene3D" id="3.20.180.10">
    <property type="entry name" value="PNP-oxidase-like"/>
    <property type="match status" value="1"/>
</dbReference>
<evidence type="ECO:0000313" key="1">
    <source>
        <dbReference type="EMBL" id="KAG6433372.1"/>
    </source>
</evidence>
<dbReference type="EMBL" id="PNBA02000002">
    <property type="protein sequence ID" value="KAG6433372.1"/>
    <property type="molecule type" value="Genomic_DNA"/>
</dbReference>
<proteinExistence type="predicted"/>
<accession>A0A8X8YMQ8</accession>
<dbReference type="Proteomes" id="UP000298416">
    <property type="component" value="Unassembled WGS sequence"/>
</dbReference>
<dbReference type="SUPFAM" id="SSF50475">
    <property type="entry name" value="FMN-binding split barrel"/>
    <property type="match status" value="1"/>
</dbReference>
<keyword evidence="2" id="KW-1185">Reference proteome</keyword>
<comment type="caution">
    <text evidence="1">The sequence shown here is derived from an EMBL/GenBank/DDBJ whole genome shotgun (WGS) entry which is preliminary data.</text>
</comment>
<protein>
    <submittedName>
        <fullName evidence="1">Uncharacterized protein</fullName>
    </submittedName>
</protein>
<dbReference type="PANTHER" id="PTHR13343:SF18">
    <property type="entry name" value="PENTATRICOPEPTIDE REPEAT (PPR) SUPERFAMILY PROTEIN"/>
    <property type="match status" value="1"/>
</dbReference>
<dbReference type="AlphaFoldDB" id="A0A8X8YMQ8"/>
<organism evidence="1">
    <name type="scientific">Salvia splendens</name>
    <name type="common">Scarlet sage</name>
    <dbReference type="NCBI Taxonomy" id="180675"/>
    <lineage>
        <taxon>Eukaryota</taxon>
        <taxon>Viridiplantae</taxon>
        <taxon>Streptophyta</taxon>
        <taxon>Embryophyta</taxon>
        <taxon>Tracheophyta</taxon>
        <taxon>Spermatophyta</taxon>
        <taxon>Magnoliopsida</taxon>
        <taxon>eudicotyledons</taxon>
        <taxon>Gunneridae</taxon>
        <taxon>Pentapetalae</taxon>
        <taxon>asterids</taxon>
        <taxon>lamiids</taxon>
        <taxon>Lamiales</taxon>
        <taxon>Lamiaceae</taxon>
        <taxon>Nepetoideae</taxon>
        <taxon>Mentheae</taxon>
        <taxon>Salviinae</taxon>
        <taxon>Salvia</taxon>
        <taxon>Salvia subgen. Calosphace</taxon>
        <taxon>core Calosphace</taxon>
    </lineage>
</organism>
<gene>
    <name evidence="1" type="ORF">SASPL_104983</name>
</gene>
<dbReference type="InterPro" id="IPR037119">
    <property type="entry name" value="Haem_oxidase_HugZ-like_sf"/>
</dbReference>
<evidence type="ECO:0000313" key="2">
    <source>
        <dbReference type="Proteomes" id="UP000298416"/>
    </source>
</evidence>